<dbReference type="Pfam" id="PF16220">
    <property type="entry name" value="DUF4880"/>
    <property type="match status" value="1"/>
</dbReference>
<dbReference type="Pfam" id="PF04773">
    <property type="entry name" value="FecR"/>
    <property type="match status" value="1"/>
</dbReference>
<dbReference type="PIRSF" id="PIRSF018266">
    <property type="entry name" value="FecR"/>
    <property type="match status" value="1"/>
</dbReference>
<evidence type="ECO:0000259" key="3">
    <source>
        <dbReference type="Pfam" id="PF16220"/>
    </source>
</evidence>
<evidence type="ECO:0008006" key="7">
    <source>
        <dbReference type="Google" id="ProtNLM"/>
    </source>
</evidence>
<evidence type="ECO:0000313" key="6">
    <source>
        <dbReference type="Proteomes" id="UP000239504"/>
    </source>
</evidence>
<keyword evidence="6" id="KW-1185">Reference proteome</keyword>
<evidence type="ECO:0000256" key="1">
    <source>
        <dbReference type="SAM" id="Phobius"/>
    </source>
</evidence>
<keyword evidence="1" id="KW-1133">Transmembrane helix</keyword>
<reference evidence="5 6" key="1">
    <citation type="submission" date="2017-12" db="EMBL/GenBank/DDBJ databases">
        <authorList>
            <person name="Hurst M.R.H."/>
        </authorList>
    </citation>
    <scope>NUCLEOTIDE SEQUENCE [LARGE SCALE GENOMIC DNA]</scope>
    <source>
        <strain evidence="5 6">SY-3-19</strain>
    </source>
</reference>
<name>A0A2S7K584_9PROT</name>
<keyword evidence="1" id="KW-0812">Transmembrane</keyword>
<accession>A0A2S7K584</accession>
<comment type="caution">
    <text evidence="5">The sequence shown here is derived from an EMBL/GenBank/DDBJ whole genome shotgun (WGS) entry which is preliminary data.</text>
</comment>
<dbReference type="AlphaFoldDB" id="A0A2S7K584"/>
<dbReference type="InterPro" id="IPR012373">
    <property type="entry name" value="Ferrdict_sens_TM"/>
</dbReference>
<dbReference type="PANTHER" id="PTHR30273">
    <property type="entry name" value="PERIPLASMIC SIGNAL SENSOR AND SIGMA FACTOR ACTIVATOR FECR-RELATED"/>
    <property type="match status" value="1"/>
</dbReference>
<dbReference type="RefSeq" id="WP_104830212.1">
    <property type="nucleotide sequence ID" value="NZ_PJCH01000006.1"/>
</dbReference>
<evidence type="ECO:0000313" key="5">
    <source>
        <dbReference type="EMBL" id="PQA87674.1"/>
    </source>
</evidence>
<dbReference type="EMBL" id="PJCH01000006">
    <property type="protein sequence ID" value="PQA87674.1"/>
    <property type="molecule type" value="Genomic_DNA"/>
</dbReference>
<dbReference type="Gene3D" id="2.60.120.1440">
    <property type="match status" value="1"/>
</dbReference>
<proteinExistence type="predicted"/>
<dbReference type="OrthoDB" id="7462608at2"/>
<keyword evidence="1" id="KW-0472">Membrane</keyword>
<organism evidence="5 6">
    <name type="scientific">Hyphococcus luteus</name>
    <dbReference type="NCBI Taxonomy" id="2058213"/>
    <lineage>
        <taxon>Bacteria</taxon>
        <taxon>Pseudomonadati</taxon>
        <taxon>Pseudomonadota</taxon>
        <taxon>Alphaproteobacteria</taxon>
        <taxon>Parvularculales</taxon>
        <taxon>Parvularculaceae</taxon>
        <taxon>Hyphococcus</taxon>
    </lineage>
</organism>
<evidence type="ECO:0000259" key="2">
    <source>
        <dbReference type="Pfam" id="PF04773"/>
    </source>
</evidence>
<dbReference type="Pfam" id="PF16344">
    <property type="entry name" value="FecR_C"/>
    <property type="match status" value="1"/>
</dbReference>
<dbReference type="Gene3D" id="3.55.50.30">
    <property type="match status" value="1"/>
</dbReference>
<sequence length="350" mass="38482">MTSVIKIVDRQTVDAIAAAWLAQLDGGDLSPADMAAFREWLNRSPEHRETLIRMARVWSGLDTVIDARLEKVLAVAEADDAEKPAGLMPALARLYPVRASLAAAASLFMVVFGVFFVAADPFGFSAAPDKAVYASAVGEQKEMHLEDGTIVRLNTGSSLEVDYSPEERSVRLLEGEAWFDVAHNAKRPFVVYAGDGAVRAVGTSFAVRKRENVVDVTVTSGRVVLSNLKREENVEPSPYPLATLEAGHQASFDERVESVDSLDTEELDRKLAWRDGYLRFNGQPLSEVVDEISRYTTVTIVIEDPTLQNLRIGGYFQTGDVNTMLDILHQSFGVEHEWKGEEQVILAAAK</sequence>
<protein>
    <recommendedName>
        <fullName evidence="7">FecR protein domain-containing protein</fullName>
    </recommendedName>
</protein>
<dbReference type="InterPro" id="IPR006860">
    <property type="entry name" value="FecR"/>
</dbReference>
<feature type="domain" description="Protein FecR C-terminal" evidence="4">
    <location>
        <begin position="277"/>
        <end position="344"/>
    </location>
</feature>
<feature type="transmembrane region" description="Helical" evidence="1">
    <location>
        <begin position="101"/>
        <end position="119"/>
    </location>
</feature>
<dbReference type="InterPro" id="IPR032623">
    <property type="entry name" value="FecR_N"/>
</dbReference>
<gene>
    <name evidence="5" type="ORF">CW354_11410</name>
</gene>
<dbReference type="InterPro" id="IPR032508">
    <property type="entry name" value="FecR_C"/>
</dbReference>
<dbReference type="PANTHER" id="PTHR30273:SF2">
    <property type="entry name" value="PROTEIN FECR"/>
    <property type="match status" value="1"/>
</dbReference>
<evidence type="ECO:0000259" key="4">
    <source>
        <dbReference type="Pfam" id="PF16344"/>
    </source>
</evidence>
<dbReference type="Proteomes" id="UP000239504">
    <property type="component" value="Unassembled WGS sequence"/>
</dbReference>
<dbReference type="GO" id="GO:0016989">
    <property type="term" value="F:sigma factor antagonist activity"/>
    <property type="evidence" value="ECO:0007669"/>
    <property type="project" value="TreeGrafter"/>
</dbReference>
<feature type="domain" description="FecR protein" evidence="2">
    <location>
        <begin position="132"/>
        <end position="223"/>
    </location>
</feature>
<feature type="domain" description="FecR N-terminal" evidence="3">
    <location>
        <begin position="17"/>
        <end position="56"/>
    </location>
</feature>